<dbReference type="GO" id="GO:0050821">
    <property type="term" value="P:protein stabilization"/>
    <property type="evidence" value="ECO:0007669"/>
    <property type="project" value="TreeGrafter"/>
</dbReference>
<dbReference type="Gene3D" id="3.30.910.20">
    <property type="entry name" value="Skp domain"/>
    <property type="match status" value="1"/>
</dbReference>
<dbReference type="SMART" id="SM00935">
    <property type="entry name" value="OmpH"/>
    <property type="match status" value="1"/>
</dbReference>
<dbReference type="PANTHER" id="PTHR35089">
    <property type="entry name" value="CHAPERONE PROTEIN SKP"/>
    <property type="match status" value="1"/>
</dbReference>
<sequence>MKNNLSIILSAVALIVAVVFGILYMSSDKSAGSSVPTDSSDSTAVAAEGAIVYIDLDRIFQEYDMANDLRSVVETKVQNIQAEVNRRGKKLESDYNDFQDKINKGLMTRSVAEVQGQKIQQQQDEFNNYAAQKQNEIAEEQMVMTNQIVDALKTYLDKYNQDKKYSMILTNQGGVPVFTADPALDITDDVLSGLNEEYVKNKNKK</sequence>
<dbReference type="Pfam" id="PF03938">
    <property type="entry name" value="OmpH"/>
    <property type="match status" value="1"/>
</dbReference>
<comment type="caution">
    <text evidence="3">The sequence shown here is derived from an EMBL/GenBank/DDBJ whole genome shotgun (WGS) entry which is preliminary data.</text>
</comment>
<comment type="similarity">
    <text evidence="1">Belongs to the Skp family.</text>
</comment>
<gene>
    <name evidence="3" type="ORF">IAB91_02545</name>
</gene>
<keyword evidence="2" id="KW-0732">Signal</keyword>
<dbReference type="SUPFAM" id="SSF111384">
    <property type="entry name" value="OmpH-like"/>
    <property type="match status" value="1"/>
</dbReference>
<dbReference type="EMBL" id="JADIMD010000033">
    <property type="protein sequence ID" value="MBO8474156.1"/>
    <property type="molecule type" value="Genomic_DNA"/>
</dbReference>
<organism evidence="3 4">
    <name type="scientific">Candidatus Cryptobacteroides faecigallinarum</name>
    <dbReference type="NCBI Taxonomy" id="2840763"/>
    <lineage>
        <taxon>Bacteria</taxon>
        <taxon>Pseudomonadati</taxon>
        <taxon>Bacteroidota</taxon>
        <taxon>Bacteroidia</taxon>
        <taxon>Bacteroidales</taxon>
        <taxon>Candidatus Cryptobacteroides</taxon>
    </lineage>
</organism>
<dbReference type="InterPro" id="IPR024930">
    <property type="entry name" value="Skp_dom_sf"/>
</dbReference>
<dbReference type="PANTHER" id="PTHR35089:SF1">
    <property type="entry name" value="CHAPERONE PROTEIN SKP"/>
    <property type="match status" value="1"/>
</dbReference>
<name>A0A9D9IL69_9BACT</name>
<reference evidence="3" key="1">
    <citation type="submission" date="2020-10" db="EMBL/GenBank/DDBJ databases">
        <authorList>
            <person name="Gilroy R."/>
        </authorList>
    </citation>
    <scope>NUCLEOTIDE SEQUENCE</scope>
    <source>
        <strain evidence="3">B1-13419</strain>
    </source>
</reference>
<dbReference type="GO" id="GO:0005829">
    <property type="term" value="C:cytosol"/>
    <property type="evidence" value="ECO:0007669"/>
    <property type="project" value="TreeGrafter"/>
</dbReference>
<dbReference type="GO" id="GO:0051082">
    <property type="term" value="F:unfolded protein binding"/>
    <property type="evidence" value="ECO:0007669"/>
    <property type="project" value="InterPro"/>
</dbReference>
<proteinExistence type="inferred from homology"/>
<protein>
    <submittedName>
        <fullName evidence="3">OmpH family outer membrane protein</fullName>
    </submittedName>
</protein>
<dbReference type="Proteomes" id="UP000823757">
    <property type="component" value="Unassembled WGS sequence"/>
</dbReference>
<accession>A0A9D9IL69</accession>
<evidence type="ECO:0000313" key="3">
    <source>
        <dbReference type="EMBL" id="MBO8474156.1"/>
    </source>
</evidence>
<evidence type="ECO:0000313" key="4">
    <source>
        <dbReference type="Proteomes" id="UP000823757"/>
    </source>
</evidence>
<evidence type="ECO:0000256" key="2">
    <source>
        <dbReference type="ARBA" id="ARBA00022729"/>
    </source>
</evidence>
<dbReference type="AlphaFoldDB" id="A0A9D9IL69"/>
<evidence type="ECO:0000256" key="1">
    <source>
        <dbReference type="ARBA" id="ARBA00009091"/>
    </source>
</evidence>
<reference evidence="3" key="2">
    <citation type="journal article" date="2021" name="PeerJ">
        <title>Extensive microbial diversity within the chicken gut microbiome revealed by metagenomics and culture.</title>
        <authorList>
            <person name="Gilroy R."/>
            <person name="Ravi A."/>
            <person name="Getino M."/>
            <person name="Pursley I."/>
            <person name="Horton D.L."/>
            <person name="Alikhan N.F."/>
            <person name="Baker D."/>
            <person name="Gharbi K."/>
            <person name="Hall N."/>
            <person name="Watson M."/>
            <person name="Adriaenssens E.M."/>
            <person name="Foster-Nyarko E."/>
            <person name="Jarju S."/>
            <person name="Secka A."/>
            <person name="Antonio M."/>
            <person name="Oren A."/>
            <person name="Chaudhuri R.R."/>
            <person name="La Ragione R."/>
            <person name="Hildebrand F."/>
            <person name="Pallen M.J."/>
        </authorList>
    </citation>
    <scope>NUCLEOTIDE SEQUENCE</scope>
    <source>
        <strain evidence="3">B1-13419</strain>
    </source>
</reference>
<dbReference type="InterPro" id="IPR005632">
    <property type="entry name" value="Chaperone_Skp"/>
</dbReference>